<accession>A0ACB8W998</accession>
<name>A0ACB8W998_9TELE</name>
<comment type="caution">
    <text evidence="1">The sequence shown here is derived from an EMBL/GenBank/DDBJ whole genome shotgun (WGS) entry which is preliminary data.</text>
</comment>
<dbReference type="EMBL" id="CM041543">
    <property type="protein sequence ID" value="KAI3364339.1"/>
    <property type="molecule type" value="Genomic_DNA"/>
</dbReference>
<protein>
    <submittedName>
        <fullName evidence="1">Uncharacterized protein</fullName>
    </submittedName>
</protein>
<evidence type="ECO:0000313" key="2">
    <source>
        <dbReference type="Proteomes" id="UP000831701"/>
    </source>
</evidence>
<dbReference type="Proteomes" id="UP000831701">
    <property type="component" value="Chromosome 13"/>
</dbReference>
<reference evidence="1" key="1">
    <citation type="submission" date="2022-04" db="EMBL/GenBank/DDBJ databases">
        <title>Jade perch genome.</title>
        <authorList>
            <person name="Chao B."/>
        </authorList>
    </citation>
    <scope>NUCLEOTIDE SEQUENCE</scope>
    <source>
        <strain evidence="1">CB-2022</strain>
    </source>
</reference>
<proteinExistence type="predicted"/>
<gene>
    <name evidence="1" type="ORF">L3Q82_011138</name>
</gene>
<organism evidence="1 2">
    <name type="scientific">Scortum barcoo</name>
    <name type="common">barcoo grunter</name>
    <dbReference type="NCBI Taxonomy" id="214431"/>
    <lineage>
        <taxon>Eukaryota</taxon>
        <taxon>Metazoa</taxon>
        <taxon>Chordata</taxon>
        <taxon>Craniata</taxon>
        <taxon>Vertebrata</taxon>
        <taxon>Euteleostomi</taxon>
        <taxon>Actinopterygii</taxon>
        <taxon>Neopterygii</taxon>
        <taxon>Teleostei</taxon>
        <taxon>Neoteleostei</taxon>
        <taxon>Acanthomorphata</taxon>
        <taxon>Eupercaria</taxon>
        <taxon>Centrarchiformes</taxon>
        <taxon>Terapontoidei</taxon>
        <taxon>Terapontidae</taxon>
        <taxon>Scortum</taxon>
    </lineage>
</organism>
<keyword evidence="2" id="KW-1185">Reference proteome</keyword>
<sequence length="334" mass="37715">MVLQCVGTENGWMDGWMVLTLLKIQQKAQSSGSYKQQVNKSKKMIRMAAIQTKPKGVQWLLLNIKTLILAKWTHLPSSTVHCFSLSKFTVNVNAFFLDQIHKYDRDLNVNMWCCWMPFILAWVSMATPTLCQSGDWGSGFDIYSEIMATNDTSQAAGDEPERMRNNRDWVTTAAFSPSPSPTLQYEPQPDKCSVHFSTNAAAARRLKAQKEELAYLQAIQHGNNAVMENLVQFVGAELGDQRYEDVIKENIIGIQEDQKGCHEVVEKAEEDLEKQLEGEVTGTHTGMQKIREESLAFEDMLRAAADIANRLEISSQALHASFTKQLKDIAKLHR</sequence>
<evidence type="ECO:0000313" key="1">
    <source>
        <dbReference type="EMBL" id="KAI3364339.1"/>
    </source>
</evidence>